<proteinExistence type="predicted"/>
<sequence>MATPKVSVCMVTYNHAAFIGQAIESVLRQERDFALELVIGEDRSTDNTRAIIEDYQSRHPGIIRLITSPNNVGAQPNFIRTYGACEGEYIAMLEGDDYWVDDQKLKLQVELLDQNPDLVMCFAGCSVVNEKGELQQENYVPETSRRRLTQNDIIGSYCPPTLTVLFRNRMLETLPPAFAQVHNGDYFLYSMLTSKGDAAYLPRVVAHYRKHGGGIWTAQNLEKQYRGNLRTNLAVLDFLGGKCPPKLLTALNWFYTQLCTILWTQNRRDEFWPLYREFARFSLAHLNKEFAAYTFRLLTGRLPEVK</sequence>
<feature type="domain" description="Glycosyltransferase 2-like" evidence="1">
    <location>
        <begin position="7"/>
        <end position="158"/>
    </location>
</feature>
<keyword evidence="2" id="KW-0808">Transferase</keyword>
<organism evidence="2 3">
    <name type="scientific">Hymenobacter chitinivorans DSM 11115</name>
    <dbReference type="NCBI Taxonomy" id="1121954"/>
    <lineage>
        <taxon>Bacteria</taxon>
        <taxon>Pseudomonadati</taxon>
        <taxon>Bacteroidota</taxon>
        <taxon>Cytophagia</taxon>
        <taxon>Cytophagales</taxon>
        <taxon>Hymenobacteraceae</taxon>
        <taxon>Hymenobacter</taxon>
    </lineage>
</organism>
<comment type="caution">
    <text evidence="2">The sequence shown here is derived from an EMBL/GenBank/DDBJ whole genome shotgun (WGS) entry which is preliminary data.</text>
</comment>
<dbReference type="PANTHER" id="PTHR22916">
    <property type="entry name" value="GLYCOSYLTRANSFERASE"/>
    <property type="match status" value="1"/>
</dbReference>
<gene>
    <name evidence="2" type="ORF">CLV45_0401</name>
</gene>
<evidence type="ECO:0000313" key="3">
    <source>
        <dbReference type="Proteomes" id="UP000228535"/>
    </source>
</evidence>
<dbReference type="SUPFAM" id="SSF53448">
    <property type="entry name" value="Nucleotide-diphospho-sugar transferases"/>
    <property type="match status" value="1"/>
</dbReference>
<dbReference type="GO" id="GO:0016758">
    <property type="term" value="F:hexosyltransferase activity"/>
    <property type="evidence" value="ECO:0007669"/>
    <property type="project" value="UniProtKB-ARBA"/>
</dbReference>
<dbReference type="Pfam" id="PF00535">
    <property type="entry name" value="Glycos_transf_2"/>
    <property type="match status" value="1"/>
</dbReference>
<dbReference type="InterPro" id="IPR001173">
    <property type="entry name" value="Glyco_trans_2-like"/>
</dbReference>
<dbReference type="PANTHER" id="PTHR22916:SF3">
    <property type="entry name" value="UDP-GLCNAC:BETAGAL BETA-1,3-N-ACETYLGLUCOSAMINYLTRANSFERASE-LIKE PROTEIN 1"/>
    <property type="match status" value="1"/>
</dbReference>
<accession>A0A2M9BM18</accession>
<name>A0A2M9BM18_9BACT</name>
<evidence type="ECO:0000313" key="2">
    <source>
        <dbReference type="EMBL" id="PJJ58988.1"/>
    </source>
</evidence>
<dbReference type="Gene3D" id="3.90.550.10">
    <property type="entry name" value="Spore Coat Polysaccharide Biosynthesis Protein SpsA, Chain A"/>
    <property type="match status" value="1"/>
</dbReference>
<keyword evidence="3" id="KW-1185">Reference proteome</keyword>
<dbReference type="AlphaFoldDB" id="A0A2M9BM18"/>
<evidence type="ECO:0000259" key="1">
    <source>
        <dbReference type="Pfam" id="PF00535"/>
    </source>
</evidence>
<reference evidence="2 3" key="1">
    <citation type="submission" date="2017-11" db="EMBL/GenBank/DDBJ databases">
        <title>Genomic Encyclopedia of Archaeal and Bacterial Type Strains, Phase II (KMG-II): From Individual Species to Whole Genera.</title>
        <authorList>
            <person name="Goeker M."/>
        </authorList>
    </citation>
    <scope>NUCLEOTIDE SEQUENCE [LARGE SCALE GENOMIC DNA]</scope>
    <source>
        <strain evidence="2 3">DSM 11115</strain>
    </source>
</reference>
<dbReference type="InterPro" id="IPR029044">
    <property type="entry name" value="Nucleotide-diphossugar_trans"/>
</dbReference>
<dbReference type="Proteomes" id="UP000228535">
    <property type="component" value="Unassembled WGS sequence"/>
</dbReference>
<dbReference type="EMBL" id="PGFA01000001">
    <property type="protein sequence ID" value="PJJ58988.1"/>
    <property type="molecule type" value="Genomic_DNA"/>
</dbReference>
<protein>
    <submittedName>
        <fullName evidence="2">Glycosyl transferase family 2</fullName>
    </submittedName>
</protein>